<reference evidence="5" key="1">
    <citation type="submission" date="2021-09" db="EMBL/GenBank/DDBJ databases">
        <authorList>
            <consortium name="AG Swart"/>
            <person name="Singh M."/>
            <person name="Singh A."/>
            <person name="Seah K."/>
            <person name="Emmerich C."/>
        </authorList>
    </citation>
    <scope>NUCLEOTIDE SEQUENCE</scope>
    <source>
        <strain evidence="5">ATCC30299</strain>
    </source>
</reference>
<dbReference type="PROSITE" id="PS50297">
    <property type="entry name" value="ANK_REP_REGION"/>
    <property type="match status" value="2"/>
</dbReference>
<dbReference type="SUPFAM" id="SSF48403">
    <property type="entry name" value="Ankyrin repeat"/>
    <property type="match status" value="1"/>
</dbReference>
<evidence type="ECO:0000256" key="4">
    <source>
        <dbReference type="SAM" id="MobiDB-lite"/>
    </source>
</evidence>
<organism evidence="5 6">
    <name type="scientific">Blepharisma stoltei</name>
    <dbReference type="NCBI Taxonomy" id="1481888"/>
    <lineage>
        <taxon>Eukaryota</taxon>
        <taxon>Sar</taxon>
        <taxon>Alveolata</taxon>
        <taxon>Ciliophora</taxon>
        <taxon>Postciliodesmatophora</taxon>
        <taxon>Heterotrichea</taxon>
        <taxon>Heterotrichida</taxon>
        <taxon>Blepharismidae</taxon>
        <taxon>Blepharisma</taxon>
    </lineage>
</organism>
<accession>A0AAU9ISY3</accession>
<evidence type="ECO:0000256" key="1">
    <source>
        <dbReference type="ARBA" id="ARBA00022737"/>
    </source>
</evidence>
<feature type="repeat" description="ANK" evidence="3">
    <location>
        <begin position="76"/>
        <end position="108"/>
    </location>
</feature>
<proteinExistence type="predicted"/>
<dbReference type="Proteomes" id="UP001162131">
    <property type="component" value="Unassembled WGS sequence"/>
</dbReference>
<dbReference type="PANTHER" id="PTHR24171">
    <property type="entry name" value="ANKYRIN REPEAT DOMAIN-CONTAINING PROTEIN 39-RELATED"/>
    <property type="match status" value="1"/>
</dbReference>
<keyword evidence="6" id="KW-1185">Reference proteome</keyword>
<keyword evidence="1" id="KW-0677">Repeat</keyword>
<comment type="caution">
    <text evidence="5">The sequence shown here is derived from an EMBL/GenBank/DDBJ whole genome shotgun (WGS) entry which is preliminary data.</text>
</comment>
<feature type="compositionally biased region" description="Basic residues" evidence="4">
    <location>
        <begin position="132"/>
        <end position="145"/>
    </location>
</feature>
<dbReference type="EMBL" id="CAJZBQ010000019">
    <property type="protein sequence ID" value="CAG9317947.1"/>
    <property type="molecule type" value="Genomic_DNA"/>
</dbReference>
<evidence type="ECO:0000256" key="2">
    <source>
        <dbReference type="ARBA" id="ARBA00023043"/>
    </source>
</evidence>
<name>A0AAU9ISY3_9CILI</name>
<evidence type="ECO:0000313" key="6">
    <source>
        <dbReference type="Proteomes" id="UP001162131"/>
    </source>
</evidence>
<dbReference type="InterPro" id="IPR002110">
    <property type="entry name" value="Ankyrin_rpt"/>
</dbReference>
<dbReference type="Pfam" id="PF12796">
    <property type="entry name" value="Ank_2"/>
    <property type="match status" value="1"/>
</dbReference>
<gene>
    <name evidence="5" type="ORF">BSTOLATCC_MIC20252</name>
</gene>
<feature type="region of interest" description="Disordered" evidence="4">
    <location>
        <begin position="122"/>
        <end position="163"/>
    </location>
</feature>
<dbReference type="AlphaFoldDB" id="A0AAU9ISY3"/>
<protein>
    <submittedName>
        <fullName evidence="5">Uncharacterized protein</fullName>
    </submittedName>
</protein>
<dbReference type="InterPro" id="IPR036770">
    <property type="entry name" value="Ankyrin_rpt-contain_sf"/>
</dbReference>
<keyword evidence="2 3" id="KW-0040">ANK repeat</keyword>
<dbReference type="SMART" id="SM00248">
    <property type="entry name" value="ANK"/>
    <property type="match status" value="2"/>
</dbReference>
<feature type="repeat" description="ANK" evidence="3">
    <location>
        <begin position="43"/>
        <end position="75"/>
    </location>
</feature>
<dbReference type="Gene3D" id="1.25.40.20">
    <property type="entry name" value="Ankyrin repeat-containing domain"/>
    <property type="match status" value="1"/>
</dbReference>
<dbReference type="PROSITE" id="PS50088">
    <property type="entry name" value="ANK_REPEAT"/>
    <property type="match status" value="2"/>
</dbReference>
<evidence type="ECO:0000313" key="5">
    <source>
        <dbReference type="EMBL" id="CAG9317947.1"/>
    </source>
</evidence>
<sequence>MGSLFSKKGFSNKRAQQIIEAIINDDPSFVYIQSDLDLRLEAYDWTPLHLATWLGKQNAIQKLLELSPNLNITDCHGETVLHLAAYTKSIETFECLKSVGADTTIENHAGETPFDLGDMAKQSVVASEEKTRKSHHHLKPVKTKKYFADSDSASTQSQKVVPD</sequence>
<feature type="compositionally biased region" description="Polar residues" evidence="4">
    <location>
        <begin position="151"/>
        <end position="163"/>
    </location>
</feature>
<evidence type="ECO:0000256" key="3">
    <source>
        <dbReference type="PROSITE-ProRule" id="PRU00023"/>
    </source>
</evidence>